<proteinExistence type="predicted"/>
<feature type="compositionally biased region" description="Low complexity" evidence="6">
    <location>
        <begin position="228"/>
        <end position="239"/>
    </location>
</feature>
<accession>A0AAV3PXK4</accession>
<evidence type="ECO:0000256" key="1">
    <source>
        <dbReference type="ARBA" id="ARBA00022723"/>
    </source>
</evidence>
<dbReference type="PROSITE" id="PS50103">
    <property type="entry name" value="ZF_C3H1"/>
    <property type="match status" value="1"/>
</dbReference>
<evidence type="ECO:0000313" key="8">
    <source>
        <dbReference type="EMBL" id="GAA0154692.1"/>
    </source>
</evidence>
<keyword evidence="3 5" id="KW-0862">Zinc</keyword>
<evidence type="ECO:0000259" key="7">
    <source>
        <dbReference type="PROSITE" id="PS50103"/>
    </source>
</evidence>
<name>A0AAV3PXK4_LITER</name>
<evidence type="ECO:0000256" key="3">
    <source>
        <dbReference type="ARBA" id="ARBA00022833"/>
    </source>
</evidence>
<keyword evidence="2 5" id="KW-0863">Zinc-finger</keyword>
<dbReference type="AlphaFoldDB" id="A0AAV3PXK4"/>
<dbReference type="PANTHER" id="PTHR14493">
    <property type="entry name" value="UNKEMPT FAMILY MEMBER"/>
    <property type="match status" value="1"/>
</dbReference>
<feature type="region of interest" description="Disordered" evidence="6">
    <location>
        <begin position="213"/>
        <end position="239"/>
    </location>
</feature>
<evidence type="ECO:0000313" key="9">
    <source>
        <dbReference type="Proteomes" id="UP001454036"/>
    </source>
</evidence>
<feature type="zinc finger region" description="C3H1-type" evidence="5">
    <location>
        <begin position="132"/>
        <end position="158"/>
    </location>
</feature>
<comment type="caution">
    <text evidence="8">The sequence shown here is derived from an EMBL/GenBank/DDBJ whole genome shotgun (WGS) entry which is preliminary data.</text>
</comment>
<dbReference type="Proteomes" id="UP001454036">
    <property type="component" value="Unassembled WGS sequence"/>
</dbReference>
<dbReference type="Pfam" id="PF25512">
    <property type="entry name" value="zf-CCCH_AtC3H23"/>
    <property type="match status" value="1"/>
</dbReference>
<reference evidence="8 9" key="1">
    <citation type="submission" date="2024-01" db="EMBL/GenBank/DDBJ databases">
        <title>The complete chloroplast genome sequence of Lithospermum erythrorhizon: insights into the phylogenetic relationship among Boraginaceae species and the maternal lineages of purple gromwells.</title>
        <authorList>
            <person name="Okada T."/>
            <person name="Watanabe K."/>
        </authorList>
    </citation>
    <scope>NUCLEOTIDE SEQUENCE [LARGE SCALE GENOMIC DNA]</scope>
</reference>
<dbReference type="GO" id="GO:0008270">
    <property type="term" value="F:zinc ion binding"/>
    <property type="evidence" value="ECO:0007669"/>
    <property type="project" value="UniProtKB-KW"/>
</dbReference>
<dbReference type="InterPro" id="IPR000571">
    <property type="entry name" value="Znf_CCCH"/>
</dbReference>
<evidence type="ECO:0000256" key="5">
    <source>
        <dbReference type="PROSITE-ProRule" id="PRU00723"/>
    </source>
</evidence>
<keyword evidence="4" id="KW-0238">DNA-binding</keyword>
<feature type="region of interest" description="Disordered" evidence="6">
    <location>
        <begin position="340"/>
        <end position="364"/>
    </location>
</feature>
<keyword evidence="1 5" id="KW-0479">Metal-binding</keyword>
<dbReference type="PANTHER" id="PTHR14493:SF155">
    <property type="entry name" value="ZINC FINGER CCCH DOMAIN-CONTAINING PROTEIN 20"/>
    <property type="match status" value="1"/>
</dbReference>
<dbReference type="InterPro" id="IPR045234">
    <property type="entry name" value="Unkempt-like"/>
</dbReference>
<organism evidence="8 9">
    <name type="scientific">Lithospermum erythrorhizon</name>
    <name type="common">Purple gromwell</name>
    <name type="synonym">Lithospermum officinale var. erythrorhizon</name>
    <dbReference type="NCBI Taxonomy" id="34254"/>
    <lineage>
        <taxon>Eukaryota</taxon>
        <taxon>Viridiplantae</taxon>
        <taxon>Streptophyta</taxon>
        <taxon>Embryophyta</taxon>
        <taxon>Tracheophyta</taxon>
        <taxon>Spermatophyta</taxon>
        <taxon>Magnoliopsida</taxon>
        <taxon>eudicotyledons</taxon>
        <taxon>Gunneridae</taxon>
        <taxon>Pentapetalae</taxon>
        <taxon>asterids</taxon>
        <taxon>lamiids</taxon>
        <taxon>Boraginales</taxon>
        <taxon>Boraginaceae</taxon>
        <taxon>Boraginoideae</taxon>
        <taxon>Lithospermeae</taxon>
        <taxon>Lithospermum</taxon>
    </lineage>
</organism>
<protein>
    <recommendedName>
        <fullName evidence="7">C3H1-type domain-containing protein</fullName>
    </recommendedName>
</protein>
<evidence type="ECO:0000256" key="2">
    <source>
        <dbReference type="ARBA" id="ARBA00022771"/>
    </source>
</evidence>
<dbReference type="Gene3D" id="4.10.1000.10">
    <property type="entry name" value="Zinc finger, CCCH-type"/>
    <property type="match status" value="1"/>
</dbReference>
<dbReference type="GO" id="GO:0003677">
    <property type="term" value="F:DNA binding"/>
    <property type="evidence" value="ECO:0007669"/>
    <property type="project" value="UniProtKB-KW"/>
</dbReference>
<evidence type="ECO:0000256" key="6">
    <source>
        <dbReference type="SAM" id="MobiDB-lite"/>
    </source>
</evidence>
<feature type="domain" description="C3H1-type" evidence="7">
    <location>
        <begin position="132"/>
        <end position="158"/>
    </location>
</feature>
<sequence length="372" mass="41373">MMIGERNHSNPTVHVPPWSFSDDPTAENGYYNINNNNNNANFLVGNNNNPPLDDFALLSLQRFLPSNNHPNDAVLVNDDVDFPVDGFSCDQFRMYDFKVRKCTRGRSHDWTECPFAHPGEKARRRDPRKYHYSGTACPEYRKGGCKKGDCCEFAHGVFECWLHPARYRTQPCKDGLNCKRRVCFFAHSPDQLRVLSPRSGNFSSGSEVFDSCLGSNSPPTESPPMSPMSPMNVQSLSRSLGSGSGSINEMVANLRQLQLNKVKGVYGSWGLEAGCSPPSLGSPRLGMIRPGFCSLPNTPTRAVTRPGIGYFDAWEEEEEPVMERVESGRGLRAKMFEKLSKENSLDSSGSGQDPNLYESANPDVGWVTDLLQ</sequence>
<dbReference type="SMART" id="SM00356">
    <property type="entry name" value="ZnF_C3H1"/>
    <property type="match status" value="2"/>
</dbReference>
<dbReference type="EMBL" id="BAABME010002452">
    <property type="protein sequence ID" value="GAA0154692.1"/>
    <property type="molecule type" value="Genomic_DNA"/>
</dbReference>
<evidence type="ECO:0000256" key="4">
    <source>
        <dbReference type="ARBA" id="ARBA00023125"/>
    </source>
</evidence>
<gene>
    <name evidence="8" type="ORF">LIER_12602</name>
</gene>
<keyword evidence="9" id="KW-1185">Reference proteome</keyword>
<dbReference type="InterPro" id="IPR057444">
    <property type="entry name" value="Znf-CCCH_AtC3H23-like"/>
</dbReference>